<proteinExistence type="predicted"/>
<organism evidence="1 2">
    <name type="scientific">Marichromatium gracile</name>
    <name type="common">Chromatium gracile</name>
    <dbReference type="NCBI Taxonomy" id="1048"/>
    <lineage>
        <taxon>Bacteria</taxon>
        <taxon>Pseudomonadati</taxon>
        <taxon>Pseudomonadota</taxon>
        <taxon>Gammaproteobacteria</taxon>
        <taxon>Chromatiales</taxon>
        <taxon>Chromatiaceae</taxon>
        <taxon>Marichromatium</taxon>
    </lineage>
</organism>
<dbReference type="RefSeq" id="WP_190287863.1">
    <property type="nucleotide sequence ID" value="NZ_NRRH01000086.1"/>
</dbReference>
<evidence type="ECO:0000313" key="1">
    <source>
        <dbReference type="EMBL" id="TCW39590.1"/>
    </source>
</evidence>
<protein>
    <submittedName>
        <fullName evidence="1">Uncharacterized protein</fullName>
    </submittedName>
</protein>
<evidence type="ECO:0000313" key="2">
    <source>
        <dbReference type="Proteomes" id="UP000295247"/>
    </source>
</evidence>
<name>A0A4V2WAK3_MARGR</name>
<dbReference type="EMBL" id="SMDC01000001">
    <property type="protein sequence ID" value="TCW39590.1"/>
    <property type="molecule type" value="Genomic_DNA"/>
</dbReference>
<reference evidence="1 2" key="1">
    <citation type="submission" date="2019-03" db="EMBL/GenBank/DDBJ databases">
        <title>Genomic Encyclopedia of Type Strains, Phase IV (KMG-IV): sequencing the most valuable type-strain genomes for metagenomic binning, comparative biology and taxonomic classification.</title>
        <authorList>
            <person name="Goeker M."/>
        </authorList>
    </citation>
    <scope>NUCLEOTIDE SEQUENCE [LARGE SCALE GENOMIC DNA]</scope>
    <source>
        <strain evidence="1 2">DSM 203</strain>
    </source>
</reference>
<accession>A0A4V2WAK3</accession>
<sequence length="64" mass="6991">MFPILLLLTVVGGAGYGAYWWFEHMPQGQPQAVDTDARVIPLELPPLQAELTELPQSGTTTAPR</sequence>
<comment type="caution">
    <text evidence="1">The sequence shown here is derived from an EMBL/GenBank/DDBJ whole genome shotgun (WGS) entry which is preliminary data.</text>
</comment>
<gene>
    <name evidence="1" type="ORF">EDC29_1012</name>
</gene>
<dbReference type="Proteomes" id="UP000295247">
    <property type="component" value="Unassembled WGS sequence"/>
</dbReference>
<dbReference type="AlphaFoldDB" id="A0A4V2WAK3"/>